<dbReference type="OrthoDB" id="7700931at2759"/>
<evidence type="ECO:0000313" key="2">
    <source>
        <dbReference type="EMBL" id="PIO38296.1"/>
    </source>
</evidence>
<reference evidence="3" key="1">
    <citation type="journal article" date="2017" name="Nat. Commun.">
        <title>The North American bullfrog draft genome provides insight into hormonal regulation of long noncoding RNA.</title>
        <authorList>
            <person name="Hammond S.A."/>
            <person name="Warren R.L."/>
            <person name="Vandervalk B.P."/>
            <person name="Kucuk E."/>
            <person name="Khan H."/>
            <person name="Gibb E.A."/>
            <person name="Pandoh P."/>
            <person name="Kirk H."/>
            <person name="Zhao Y."/>
            <person name="Jones M."/>
            <person name="Mungall A.J."/>
            <person name="Coope R."/>
            <person name="Pleasance S."/>
            <person name="Moore R.A."/>
            <person name="Holt R.A."/>
            <person name="Round J.M."/>
            <person name="Ohora S."/>
            <person name="Walle B.V."/>
            <person name="Veldhoen N."/>
            <person name="Helbing C.C."/>
            <person name="Birol I."/>
        </authorList>
    </citation>
    <scope>NUCLEOTIDE SEQUENCE [LARGE SCALE GENOMIC DNA]</scope>
</reference>
<keyword evidence="1" id="KW-0812">Transmembrane</keyword>
<proteinExistence type="predicted"/>
<evidence type="ECO:0000313" key="3">
    <source>
        <dbReference type="Proteomes" id="UP000228934"/>
    </source>
</evidence>
<protein>
    <submittedName>
        <fullName evidence="2">Uncharacterized protein</fullName>
    </submittedName>
</protein>
<dbReference type="Proteomes" id="UP000228934">
    <property type="component" value="Unassembled WGS sequence"/>
</dbReference>
<name>A0A2G9SDR1_AQUCT</name>
<keyword evidence="1" id="KW-0472">Membrane</keyword>
<sequence>MELSNLNKVFFFTVSICYVVTEPQVITKVIGGGRTETIRRVIPGDVDVDQEFFVDGGSESTITRVTKVVEGKPEVRVIPGGETRITKVIQGEPTITRVTQVVESDPEFSLIKEGETKITKVIQEPQVRKVQTVRRIQEFKQTIFFRDSVFKTLYIVWCFHFFFFYHNLQCLFLVLTQMGLFVNYANFCNSENDKVNCLFLFFVFKCYLSCCNATKDAREEVITLHSYVFFL</sequence>
<feature type="transmembrane region" description="Helical" evidence="1">
    <location>
        <begin position="154"/>
        <end position="175"/>
    </location>
</feature>
<dbReference type="AlphaFoldDB" id="A0A2G9SDR1"/>
<keyword evidence="3" id="KW-1185">Reference proteome</keyword>
<gene>
    <name evidence="2" type="ORF">AB205_0199030</name>
</gene>
<accession>A0A2G9SDR1</accession>
<keyword evidence="1" id="KW-1133">Transmembrane helix</keyword>
<evidence type="ECO:0000256" key="1">
    <source>
        <dbReference type="SAM" id="Phobius"/>
    </source>
</evidence>
<dbReference type="EMBL" id="KV924414">
    <property type="protein sequence ID" value="PIO38296.1"/>
    <property type="molecule type" value="Genomic_DNA"/>
</dbReference>
<organism evidence="2 3">
    <name type="scientific">Aquarana catesbeiana</name>
    <name type="common">American bullfrog</name>
    <name type="synonym">Rana catesbeiana</name>
    <dbReference type="NCBI Taxonomy" id="8400"/>
    <lineage>
        <taxon>Eukaryota</taxon>
        <taxon>Metazoa</taxon>
        <taxon>Chordata</taxon>
        <taxon>Craniata</taxon>
        <taxon>Vertebrata</taxon>
        <taxon>Euteleostomi</taxon>
        <taxon>Amphibia</taxon>
        <taxon>Batrachia</taxon>
        <taxon>Anura</taxon>
        <taxon>Neobatrachia</taxon>
        <taxon>Ranoidea</taxon>
        <taxon>Ranidae</taxon>
        <taxon>Aquarana</taxon>
    </lineage>
</organism>